<reference evidence="1" key="1">
    <citation type="journal article" date="2020" name="bioRxiv">
        <title>Hybrid origin of Populus tomentosa Carr. identified through genome sequencing and phylogenomic analysis.</title>
        <authorList>
            <person name="An X."/>
            <person name="Gao K."/>
            <person name="Chen Z."/>
            <person name="Li J."/>
            <person name="Yang X."/>
            <person name="Yang X."/>
            <person name="Zhou J."/>
            <person name="Guo T."/>
            <person name="Zhao T."/>
            <person name="Huang S."/>
            <person name="Miao D."/>
            <person name="Khan W.U."/>
            <person name="Rao P."/>
            <person name="Ye M."/>
            <person name="Lei B."/>
            <person name="Liao W."/>
            <person name="Wang J."/>
            <person name="Ji L."/>
            <person name="Li Y."/>
            <person name="Guo B."/>
            <person name="Mustafa N.S."/>
            <person name="Li S."/>
            <person name="Yun Q."/>
            <person name="Keller S.R."/>
            <person name="Mao J."/>
            <person name="Zhang R."/>
            <person name="Strauss S.H."/>
        </authorList>
    </citation>
    <scope>NUCLEOTIDE SEQUENCE</scope>
    <source>
        <strain evidence="1">GM15</strain>
        <tissue evidence="1">Leaf</tissue>
    </source>
</reference>
<gene>
    <name evidence="1" type="ORF">POTOM_002456</name>
</gene>
<protein>
    <submittedName>
        <fullName evidence="1">Uncharacterized protein</fullName>
    </submittedName>
</protein>
<evidence type="ECO:0000313" key="1">
    <source>
        <dbReference type="EMBL" id="KAG6793258.1"/>
    </source>
</evidence>
<proteinExistence type="predicted"/>
<sequence>MDNLGCGGGECNGKGDKFDWLEGLTHWSNCNDLMGVLNEDRENGGGLLGGVKGMEMTEFGQLGNLADEDFAGIDGGENGVLGLGFDYEGVETEKNCNGNDRLRDMEAWFEQRELERERERQGIENVLVEKEQE</sequence>
<name>A0A8X8DJU5_POPTO</name>
<comment type="caution">
    <text evidence="1">The sequence shown here is derived from an EMBL/GenBank/DDBJ whole genome shotgun (WGS) entry which is preliminary data.</text>
</comment>
<accession>A0A8X8DJU5</accession>
<keyword evidence="2" id="KW-1185">Reference proteome</keyword>
<dbReference type="Proteomes" id="UP000886885">
    <property type="component" value="Chromosome 1A"/>
</dbReference>
<evidence type="ECO:0000313" key="2">
    <source>
        <dbReference type="Proteomes" id="UP000886885"/>
    </source>
</evidence>
<dbReference type="AlphaFoldDB" id="A0A8X8DJU5"/>
<organism evidence="1 2">
    <name type="scientific">Populus tomentosa</name>
    <name type="common">Chinese white poplar</name>
    <dbReference type="NCBI Taxonomy" id="118781"/>
    <lineage>
        <taxon>Eukaryota</taxon>
        <taxon>Viridiplantae</taxon>
        <taxon>Streptophyta</taxon>
        <taxon>Embryophyta</taxon>
        <taxon>Tracheophyta</taxon>
        <taxon>Spermatophyta</taxon>
        <taxon>Magnoliopsida</taxon>
        <taxon>eudicotyledons</taxon>
        <taxon>Gunneridae</taxon>
        <taxon>Pentapetalae</taxon>
        <taxon>rosids</taxon>
        <taxon>fabids</taxon>
        <taxon>Malpighiales</taxon>
        <taxon>Salicaceae</taxon>
        <taxon>Saliceae</taxon>
        <taxon>Populus</taxon>
    </lineage>
</organism>
<dbReference type="EMBL" id="JAAWWB010000001">
    <property type="protein sequence ID" value="KAG6793258.1"/>
    <property type="molecule type" value="Genomic_DNA"/>
</dbReference>